<feature type="region of interest" description="Disordered" evidence="1">
    <location>
        <begin position="14"/>
        <end position="71"/>
    </location>
</feature>
<gene>
    <name evidence="2" type="ORF">Tci_557601</name>
</gene>
<evidence type="ECO:0000256" key="1">
    <source>
        <dbReference type="SAM" id="MobiDB-lite"/>
    </source>
</evidence>
<comment type="caution">
    <text evidence="2">The sequence shown here is derived from an EMBL/GenBank/DDBJ whole genome shotgun (WGS) entry which is preliminary data.</text>
</comment>
<proteinExistence type="predicted"/>
<sequence>MLVLAIEEVGLIQDDVQSAPIPTKPSTSKPYKKQKPKKQKSQAPKVPSHEPLPEHMLSSPSNDPLPSGKEERIDMLEGIVDRLEEENRVLKDLHSVHSKVDTVAPVVEKEKSFKQGRIIVDLDEDVEINLEEAQPNPYRMDLEHQEKVLIDDEEPA</sequence>
<name>A0A699ITZ9_TANCI</name>
<feature type="compositionally biased region" description="Low complexity" evidence="1">
    <location>
        <begin position="18"/>
        <end position="29"/>
    </location>
</feature>
<evidence type="ECO:0000313" key="2">
    <source>
        <dbReference type="EMBL" id="GEZ85628.1"/>
    </source>
</evidence>
<dbReference type="EMBL" id="BKCJ010332988">
    <property type="protein sequence ID" value="GEZ85628.1"/>
    <property type="molecule type" value="Genomic_DNA"/>
</dbReference>
<accession>A0A699ITZ9</accession>
<dbReference type="AlphaFoldDB" id="A0A699ITZ9"/>
<organism evidence="2">
    <name type="scientific">Tanacetum cinerariifolium</name>
    <name type="common">Dalmatian daisy</name>
    <name type="synonym">Chrysanthemum cinerariifolium</name>
    <dbReference type="NCBI Taxonomy" id="118510"/>
    <lineage>
        <taxon>Eukaryota</taxon>
        <taxon>Viridiplantae</taxon>
        <taxon>Streptophyta</taxon>
        <taxon>Embryophyta</taxon>
        <taxon>Tracheophyta</taxon>
        <taxon>Spermatophyta</taxon>
        <taxon>Magnoliopsida</taxon>
        <taxon>eudicotyledons</taxon>
        <taxon>Gunneridae</taxon>
        <taxon>Pentapetalae</taxon>
        <taxon>asterids</taxon>
        <taxon>campanulids</taxon>
        <taxon>Asterales</taxon>
        <taxon>Asteraceae</taxon>
        <taxon>Asteroideae</taxon>
        <taxon>Anthemideae</taxon>
        <taxon>Anthemidinae</taxon>
        <taxon>Tanacetum</taxon>
    </lineage>
</organism>
<feature type="compositionally biased region" description="Basic residues" evidence="1">
    <location>
        <begin position="30"/>
        <end position="40"/>
    </location>
</feature>
<protein>
    <submittedName>
        <fullName evidence="2">Uncharacterized protein</fullName>
    </submittedName>
</protein>
<reference evidence="2" key="1">
    <citation type="journal article" date="2019" name="Sci. Rep.">
        <title>Draft genome of Tanacetum cinerariifolium, the natural source of mosquito coil.</title>
        <authorList>
            <person name="Yamashiro T."/>
            <person name="Shiraishi A."/>
            <person name="Satake H."/>
            <person name="Nakayama K."/>
        </authorList>
    </citation>
    <scope>NUCLEOTIDE SEQUENCE</scope>
</reference>